<gene>
    <name evidence="2" type="ORF">GBA65_15420</name>
</gene>
<dbReference type="InterPro" id="IPR022062">
    <property type="entry name" value="DUF3618"/>
</dbReference>
<dbReference type="Proteomes" id="UP000502706">
    <property type="component" value="Chromosome"/>
</dbReference>
<name>A0A6G8PZN8_9ACTN</name>
<feature type="compositionally biased region" description="Basic and acidic residues" evidence="1">
    <location>
        <begin position="83"/>
        <end position="97"/>
    </location>
</feature>
<feature type="compositionally biased region" description="Low complexity" evidence="1">
    <location>
        <begin position="297"/>
        <end position="325"/>
    </location>
</feature>
<proteinExistence type="predicted"/>
<feature type="region of interest" description="Disordered" evidence="1">
    <location>
        <begin position="65"/>
        <end position="97"/>
    </location>
</feature>
<protein>
    <submittedName>
        <fullName evidence="2">DUF3618 domain-containing protein</fullName>
    </submittedName>
</protein>
<feature type="region of interest" description="Disordered" evidence="1">
    <location>
        <begin position="1"/>
        <end position="51"/>
    </location>
</feature>
<reference evidence="2 3" key="1">
    <citation type="submission" date="2019-10" db="EMBL/GenBank/DDBJ databases">
        <title>Rubrobacter sp nov SCSIO 52915 isolated from a deep-sea sediment in the South China Sea.</title>
        <authorList>
            <person name="Chen R.W."/>
        </authorList>
    </citation>
    <scope>NUCLEOTIDE SEQUENCE [LARGE SCALE GENOMIC DNA]</scope>
    <source>
        <strain evidence="2 3">SCSIO 52915</strain>
    </source>
</reference>
<dbReference type="Gene3D" id="6.10.140.1430">
    <property type="match status" value="1"/>
</dbReference>
<sequence length="325" mass="35565">MGERPDEIGRDPLNRRAPLGEDRGPLAGEPGFDPATDAFRPDVADPDRLRDDEVEVTRVEIERTRADMSETANAIQQRLSPENLKEQAKDRVRDATVGKVEDAGSGIAGTIRENPIPAALTGIGLGWLLVSARKQRAQRPRLRRRPYYDYGYSPAYDDDYYPPRYDERGSDGNSAGQALERVGETAGQARDRVSETAGQARDRVEQSAAQVRDKTGELADRTQHQASRLADRAQHQARRAGGGMQRILRENPLATGALAVGLGAAVGLAIPETRKENEVMGEARDNVVEKAQEKAQEAQQKVQRVAEEAQGAAQQEAENQGLAQQ</sequence>
<evidence type="ECO:0000256" key="1">
    <source>
        <dbReference type="SAM" id="MobiDB-lite"/>
    </source>
</evidence>
<feature type="region of interest" description="Disordered" evidence="1">
    <location>
        <begin position="290"/>
        <end position="325"/>
    </location>
</feature>
<dbReference type="Pfam" id="PF12277">
    <property type="entry name" value="DUF3618"/>
    <property type="match status" value="1"/>
</dbReference>
<dbReference type="EMBL" id="CP045121">
    <property type="protein sequence ID" value="QIN79689.1"/>
    <property type="molecule type" value="Genomic_DNA"/>
</dbReference>
<evidence type="ECO:0000313" key="2">
    <source>
        <dbReference type="EMBL" id="QIN79689.1"/>
    </source>
</evidence>
<feature type="compositionally biased region" description="Basic and acidic residues" evidence="1">
    <location>
        <begin position="189"/>
        <end position="234"/>
    </location>
</feature>
<organism evidence="2 3">
    <name type="scientific">Rubrobacter marinus</name>
    <dbReference type="NCBI Taxonomy" id="2653852"/>
    <lineage>
        <taxon>Bacteria</taxon>
        <taxon>Bacillati</taxon>
        <taxon>Actinomycetota</taxon>
        <taxon>Rubrobacteria</taxon>
        <taxon>Rubrobacterales</taxon>
        <taxon>Rubrobacteraceae</taxon>
        <taxon>Rubrobacter</taxon>
    </lineage>
</organism>
<feature type="region of interest" description="Disordered" evidence="1">
    <location>
        <begin position="147"/>
        <end position="246"/>
    </location>
</feature>
<dbReference type="KEGG" id="rmar:GBA65_15420"/>
<dbReference type="RefSeq" id="WP_166397363.1">
    <property type="nucleotide sequence ID" value="NZ_CP045121.1"/>
</dbReference>
<evidence type="ECO:0000313" key="3">
    <source>
        <dbReference type="Proteomes" id="UP000502706"/>
    </source>
</evidence>
<dbReference type="AlphaFoldDB" id="A0A6G8PZN8"/>
<feature type="compositionally biased region" description="Polar residues" evidence="1">
    <location>
        <begin position="70"/>
        <end position="80"/>
    </location>
</feature>
<accession>A0A6G8PZN8</accession>
<feature type="compositionally biased region" description="Basic and acidic residues" evidence="1">
    <location>
        <begin position="1"/>
        <end position="24"/>
    </location>
</feature>
<feature type="compositionally biased region" description="Basic and acidic residues" evidence="1">
    <location>
        <begin position="39"/>
        <end position="51"/>
    </location>
</feature>
<keyword evidence="3" id="KW-1185">Reference proteome</keyword>